<sequence length="273" mass="30273">MKIGFIGDIVGRPGRGMVRRYLHELRESESLDFVIANYENASHGFGLTEKNAKELFKAGIDVMTGGNHTWDKKEINGLLETMPLLRPINYPEGVPGRGVRIFEVCNERLAVVNIMGYFGMPMCENPFIAANHIVDVLHSEGVKNIFIDIHAEATSEKRALLMMLRQKVSAIVGTHTHVGTDDLVIDSGCAYLTDVGLTGCRDNVIGMDSKVPIERFLTGLPGRFDVPDKCKGILQMVVMELKDGRAVDAYKIRVYSEGDKEVVLKARIEHNDG</sequence>
<dbReference type="Proteomes" id="UP000199227">
    <property type="component" value="Unassembled WGS sequence"/>
</dbReference>
<evidence type="ECO:0008006" key="5">
    <source>
        <dbReference type="Google" id="ProtNLM"/>
    </source>
</evidence>
<feature type="binding site" evidence="2">
    <location>
        <position position="39"/>
    </location>
    <ligand>
        <name>Fe cation</name>
        <dbReference type="ChEBI" id="CHEBI:24875"/>
        <label>1</label>
    </ligand>
</feature>
<feature type="binding site" evidence="2">
    <location>
        <position position="150"/>
    </location>
    <ligand>
        <name>Fe cation</name>
        <dbReference type="ChEBI" id="CHEBI:24875"/>
        <label>2</label>
    </ligand>
</feature>
<dbReference type="Gene3D" id="3.60.21.10">
    <property type="match status" value="1"/>
</dbReference>
<feature type="binding site" evidence="2">
    <location>
        <position position="8"/>
    </location>
    <ligand>
        <name>Fe cation</name>
        <dbReference type="ChEBI" id="CHEBI:24875"/>
        <label>1</label>
    </ligand>
</feature>
<feature type="binding site" evidence="2">
    <location>
        <position position="175"/>
    </location>
    <ligand>
        <name>Fe cation</name>
        <dbReference type="ChEBI" id="CHEBI:24875"/>
        <label>2</label>
    </ligand>
</feature>
<proteinExistence type="predicted"/>
<organism evidence="3 4">
    <name type="scientific">Hydrogenimonas thermophila</name>
    <dbReference type="NCBI Taxonomy" id="223786"/>
    <lineage>
        <taxon>Bacteria</taxon>
        <taxon>Pseudomonadati</taxon>
        <taxon>Campylobacterota</taxon>
        <taxon>Epsilonproteobacteria</taxon>
        <taxon>Campylobacterales</taxon>
        <taxon>Hydrogenimonadaceae</taxon>
        <taxon>Hydrogenimonas</taxon>
    </lineage>
</organism>
<dbReference type="OrthoDB" id="9801109at2"/>
<dbReference type="STRING" id="223786.SAMN05216234_1445"/>
<dbReference type="InterPro" id="IPR029052">
    <property type="entry name" value="Metallo-depent_PP-like"/>
</dbReference>
<keyword evidence="4" id="KW-1185">Reference proteome</keyword>
<evidence type="ECO:0000313" key="3">
    <source>
        <dbReference type="EMBL" id="SFP82109.1"/>
    </source>
</evidence>
<feature type="binding site" evidence="2">
    <location>
        <position position="39"/>
    </location>
    <ligand>
        <name>Fe cation</name>
        <dbReference type="ChEBI" id="CHEBI:24875"/>
        <label>2</label>
    </ligand>
</feature>
<feature type="binding site" evidence="2">
    <location>
        <position position="40"/>
    </location>
    <ligand>
        <name>Fe cation</name>
        <dbReference type="ChEBI" id="CHEBI:24875"/>
        <label>1</label>
    </ligand>
</feature>
<feature type="binding site" evidence="2">
    <location>
        <position position="177"/>
    </location>
    <ligand>
        <name>Fe cation</name>
        <dbReference type="ChEBI" id="CHEBI:24875"/>
        <label>1</label>
    </ligand>
</feature>
<name>A0A1I5TGE3_9BACT</name>
<dbReference type="Pfam" id="PF13277">
    <property type="entry name" value="YmdB"/>
    <property type="match status" value="1"/>
</dbReference>
<dbReference type="AlphaFoldDB" id="A0A1I5TGE3"/>
<dbReference type="SUPFAM" id="SSF56300">
    <property type="entry name" value="Metallo-dependent phosphatases"/>
    <property type="match status" value="1"/>
</dbReference>
<dbReference type="InterPro" id="IPR005235">
    <property type="entry name" value="YmdB-like"/>
</dbReference>
<feature type="active site" description="Proton donor" evidence="1">
    <location>
        <position position="68"/>
    </location>
</feature>
<evidence type="ECO:0000256" key="1">
    <source>
        <dbReference type="PIRSR" id="PIRSR004789-50"/>
    </source>
</evidence>
<keyword evidence="2" id="KW-0479">Metal-binding</keyword>
<dbReference type="PANTHER" id="PTHR36303">
    <property type="entry name" value="2',3'-CYCLIC-NUCLEOTIDE 2'-PHOSPHODIESTERASE"/>
    <property type="match status" value="1"/>
</dbReference>
<accession>A0A1I5TGE3</accession>
<gene>
    <name evidence="3" type="ORF">SAMN05216234_1445</name>
</gene>
<evidence type="ECO:0000256" key="2">
    <source>
        <dbReference type="PIRSR" id="PIRSR004789-51"/>
    </source>
</evidence>
<dbReference type="PIRSF" id="PIRSF004789">
    <property type="entry name" value="DR1281"/>
    <property type="match status" value="1"/>
</dbReference>
<evidence type="ECO:0000313" key="4">
    <source>
        <dbReference type="Proteomes" id="UP000199227"/>
    </source>
</evidence>
<dbReference type="PANTHER" id="PTHR36303:SF1">
    <property type="entry name" value="2',3'-CYCLIC-NUCLEOTIDE 2'-PHOSPHODIESTERASE"/>
    <property type="match status" value="1"/>
</dbReference>
<dbReference type="EMBL" id="FOXB01000044">
    <property type="protein sequence ID" value="SFP82109.1"/>
    <property type="molecule type" value="Genomic_DNA"/>
</dbReference>
<dbReference type="RefSeq" id="WP_092913792.1">
    <property type="nucleotide sequence ID" value="NZ_FOXB01000044.1"/>
</dbReference>
<reference evidence="3 4" key="1">
    <citation type="submission" date="2016-10" db="EMBL/GenBank/DDBJ databases">
        <authorList>
            <person name="de Groot N.N."/>
        </authorList>
    </citation>
    <scope>NUCLEOTIDE SEQUENCE [LARGE SCALE GENOMIC DNA]</scope>
    <source>
        <strain evidence="3 4">EP1-55-1</strain>
    </source>
</reference>
<dbReference type="GO" id="GO:0046872">
    <property type="term" value="F:metal ion binding"/>
    <property type="evidence" value="ECO:0007669"/>
    <property type="project" value="UniProtKB-KW"/>
</dbReference>
<dbReference type="GO" id="GO:0004113">
    <property type="term" value="F:2',3'-cyclic-nucleotide 3'-phosphodiesterase activity"/>
    <property type="evidence" value="ECO:0007669"/>
    <property type="project" value="TreeGrafter"/>
</dbReference>
<protein>
    <recommendedName>
        <fullName evidence="5">Metallophosphoesterase</fullName>
    </recommendedName>
</protein>
<feature type="binding site" evidence="2">
    <location>
        <position position="67"/>
    </location>
    <ligand>
        <name>Fe cation</name>
        <dbReference type="ChEBI" id="CHEBI:24875"/>
        <label>2</label>
    </ligand>
</feature>